<evidence type="ECO:0000313" key="5">
    <source>
        <dbReference type="Proteomes" id="UP000233786"/>
    </source>
</evidence>
<dbReference type="PANTHER" id="PTHR42748">
    <property type="entry name" value="NITROGEN METABOLITE REPRESSION PROTEIN NMRA FAMILY MEMBER"/>
    <property type="match status" value="1"/>
</dbReference>
<accession>A0A2N3XU94</accession>
<name>A0A2N3XU94_SACSN</name>
<proteinExistence type="inferred from homology"/>
<evidence type="ECO:0000259" key="3">
    <source>
        <dbReference type="Pfam" id="PF05368"/>
    </source>
</evidence>
<comment type="similarity">
    <text evidence="1">Belongs to the NmrA-type oxidoreductase family.</text>
</comment>
<dbReference type="Gene3D" id="3.40.50.720">
    <property type="entry name" value="NAD(P)-binding Rossmann-like Domain"/>
    <property type="match status" value="1"/>
</dbReference>
<dbReference type="Gene3D" id="3.90.25.10">
    <property type="entry name" value="UDP-galactose 4-epimerase, domain 1"/>
    <property type="match status" value="1"/>
</dbReference>
<gene>
    <name evidence="4" type="ORF">A8926_1849</name>
</gene>
<dbReference type="InterPro" id="IPR036291">
    <property type="entry name" value="NAD(P)-bd_dom_sf"/>
</dbReference>
<dbReference type="Pfam" id="PF05368">
    <property type="entry name" value="NmrA"/>
    <property type="match status" value="1"/>
</dbReference>
<dbReference type="STRING" id="994479.GCA_000194155_08037"/>
<feature type="domain" description="NmrA-like" evidence="3">
    <location>
        <begin position="6"/>
        <end position="248"/>
    </location>
</feature>
<dbReference type="EMBL" id="PJNB01000001">
    <property type="protein sequence ID" value="PKW14247.1"/>
    <property type="molecule type" value="Genomic_DNA"/>
</dbReference>
<keyword evidence="5" id="KW-1185">Reference proteome</keyword>
<evidence type="ECO:0000256" key="2">
    <source>
        <dbReference type="ARBA" id="ARBA00022857"/>
    </source>
</evidence>
<protein>
    <submittedName>
        <fullName evidence="4">Uncharacterized protein YbjT (DUF2867 family)</fullName>
    </submittedName>
</protein>
<evidence type="ECO:0000256" key="1">
    <source>
        <dbReference type="ARBA" id="ARBA00006328"/>
    </source>
</evidence>
<evidence type="ECO:0000313" key="4">
    <source>
        <dbReference type="EMBL" id="PKW14247.1"/>
    </source>
</evidence>
<organism evidence="4 5">
    <name type="scientific">Saccharopolyspora spinosa</name>
    <dbReference type="NCBI Taxonomy" id="60894"/>
    <lineage>
        <taxon>Bacteria</taxon>
        <taxon>Bacillati</taxon>
        <taxon>Actinomycetota</taxon>
        <taxon>Actinomycetes</taxon>
        <taxon>Pseudonocardiales</taxon>
        <taxon>Pseudonocardiaceae</taxon>
        <taxon>Saccharopolyspora</taxon>
    </lineage>
</organism>
<reference evidence="4" key="1">
    <citation type="submission" date="2017-12" db="EMBL/GenBank/DDBJ databases">
        <title>Sequencing the genomes of 1000 Actinobacteria strains.</title>
        <authorList>
            <person name="Klenk H.-P."/>
        </authorList>
    </citation>
    <scope>NUCLEOTIDE SEQUENCE [LARGE SCALE GENOMIC DNA]</scope>
    <source>
        <strain evidence="4">DSM 44228</strain>
    </source>
</reference>
<dbReference type="SUPFAM" id="SSF51735">
    <property type="entry name" value="NAD(P)-binding Rossmann-fold domains"/>
    <property type="match status" value="1"/>
</dbReference>
<dbReference type="AlphaFoldDB" id="A0A2N3XU94"/>
<dbReference type="Proteomes" id="UP000233786">
    <property type="component" value="Unassembled WGS sequence"/>
</dbReference>
<keyword evidence="2" id="KW-0521">NADP</keyword>
<sequence>MSTADEVVLVVGATGQQGGATAAQLLKRGWRVRAFTRSASSAAARRLAEAGVELVEGDMGDQAALEDAMRSVHGAFSVQPTFITPELTPDLTNEKEIGWGKNVADAARAAGVRHLVYASATNADQRIGSPTLDNKWAIEEHIRALGIPATMLRPVAFMENYLAMMPGQAATDGELVSAIRADVSQPLIALEDIGAFAALAFENPDEYVGRAVEIAGDSLTPPEIAAALSRATGRELRHVELPLEPLREQNPVLYRAYSAINELDLTVDIPALRRAHPDLMTFETWLTKQF</sequence>
<comment type="caution">
    <text evidence="4">The sequence shown here is derived from an EMBL/GenBank/DDBJ whole genome shotgun (WGS) entry which is preliminary data.</text>
</comment>
<dbReference type="CDD" id="cd05251">
    <property type="entry name" value="NmrA_like_SDR_a"/>
    <property type="match status" value="1"/>
</dbReference>
<dbReference type="InterPro" id="IPR051164">
    <property type="entry name" value="NmrA-like_oxidored"/>
</dbReference>
<dbReference type="RefSeq" id="WP_010316256.1">
    <property type="nucleotide sequence ID" value="NZ_CP061007.1"/>
</dbReference>
<dbReference type="PANTHER" id="PTHR42748:SF7">
    <property type="entry name" value="NMRA LIKE REDOX SENSOR 1-RELATED"/>
    <property type="match status" value="1"/>
</dbReference>
<dbReference type="InterPro" id="IPR008030">
    <property type="entry name" value="NmrA-like"/>
</dbReference>